<feature type="transmembrane region" description="Helical" evidence="1">
    <location>
        <begin position="154"/>
        <end position="174"/>
    </location>
</feature>
<reference evidence="2" key="2">
    <citation type="journal article" date="2013" name="PLoS ONE">
        <title>A Gene Expression Study of the Activities of Aromatic Ring-Cleavage Dioxygenases in Mycobacterium gilvum PYR-GCK to Changes in Salinity and pH during Pyrene Degradation.</title>
        <authorList>
            <person name="Badejo A.C."/>
            <person name="Badejo A.O."/>
            <person name="Shin K.H."/>
            <person name="Chai Y.G."/>
        </authorList>
    </citation>
    <scope>NUCLEOTIDE SEQUENCE [LARGE SCALE GENOMIC DNA]</scope>
    <source>
        <strain evidence="2">PYR-GCK</strain>
    </source>
</reference>
<feature type="transmembrane region" description="Helical" evidence="1">
    <location>
        <begin position="107"/>
        <end position="133"/>
    </location>
</feature>
<sequence length="232" mass="22878">MMMTIAVVLAVSGALIAGAAWGIYGTLPEGLEGFIVALAGGALIFSVVLELVEPAVRDLHLLLVALVVLTGAMVFAGLDRLVKAKARNSGGAGLLVAITLDGVPENLALGVALIGAGPLHVAALSGSIFLSNLPEAAGGAKEMSEGGRSNGKVFALWGATAVLLSVAALAGNFLLAGAPAALLAAIKCFAGGAVVSSLATEVFPQAFAKDSYQAGIATALGLVLAVSLDHLA</sequence>
<gene>
    <name evidence="2" type="ordered locus">Mflv_4403</name>
</gene>
<keyword evidence="1" id="KW-1133">Transmembrane helix</keyword>
<feature type="transmembrane region" description="Helical" evidence="1">
    <location>
        <begin position="32"/>
        <end position="52"/>
    </location>
</feature>
<keyword evidence="1" id="KW-0472">Membrane</keyword>
<dbReference type="EMBL" id="CP000656">
    <property type="protein sequence ID" value="ABP46872.1"/>
    <property type="molecule type" value="Genomic_DNA"/>
</dbReference>
<proteinExistence type="predicted"/>
<feature type="transmembrane region" description="Helical" evidence="1">
    <location>
        <begin position="180"/>
        <end position="199"/>
    </location>
</feature>
<dbReference type="KEGG" id="mgi:Mflv_4403"/>
<keyword evidence="1" id="KW-0812">Transmembrane</keyword>
<feature type="transmembrane region" description="Helical" evidence="1">
    <location>
        <begin position="59"/>
        <end position="78"/>
    </location>
</feature>
<evidence type="ECO:0000313" key="2">
    <source>
        <dbReference type="EMBL" id="ABP46872.1"/>
    </source>
</evidence>
<dbReference type="eggNOG" id="COG0428">
    <property type="taxonomic scope" value="Bacteria"/>
</dbReference>
<protein>
    <submittedName>
        <fullName evidence="2">Zinc/iron permease</fullName>
    </submittedName>
</protein>
<accession>A4TDJ1</accession>
<organism evidence="2">
    <name type="scientific">Mycolicibacterium gilvum (strain PYR-GCK)</name>
    <name type="common">Mycobacterium gilvum (strain PYR-GCK)</name>
    <dbReference type="NCBI Taxonomy" id="350054"/>
    <lineage>
        <taxon>Bacteria</taxon>
        <taxon>Bacillati</taxon>
        <taxon>Actinomycetota</taxon>
        <taxon>Actinomycetes</taxon>
        <taxon>Mycobacteriales</taxon>
        <taxon>Mycobacteriaceae</taxon>
        <taxon>Mycolicibacterium</taxon>
    </lineage>
</organism>
<dbReference type="STRING" id="350054.Mflv_4403"/>
<dbReference type="AlphaFoldDB" id="A4TDJ1"/>
<dbReference type="HOGENOM" id="CLU_015114_6_0_11"/>
<reference evidence="2" key="1">
    <citation type="submission" date="2007-04" db="EMBL/GenBank/DDBJ databases">
        <authorList>
            <consortium name="US DOE Joint Genome Institute"/>
            <person name="Copeland A."/>
            <person name="Lucas S."/>
            <person name="Lapidus A."/>
            <person name="Barry K."/>
            <person name="Detter J.C."/>
            <person name="Glavina del Rio T."/>
            <person name="Hammon N."/>
            <person name="Israni S."/>
            <person name="Dalin E."/>
            <person name="Tice H."/>
            <person name="Pitluck S."/>
            <person name="Chain P."/>
            <person name="Malfatti S."/>
            <person name="Shin M."/>
            <person name="Vergez L."/>
            <person name="Schmutz J."/>
            <person name="Larimer F."/>
            <person name="Land M."/>
            <person name="Hauser L."/>
            <person name="Kyrpides N."/>
            <person name="Mikhailova N."/>
            <person name="Miller C."/>
            <person name="Richardson P."/>
        </authorList>
    </citation>
    <scope>NUCLEOTIDE SEQUENCE</scope>
    <source>
        <strain evidence="2">PYR-GCK</strain>
    </source>
</reference>
<name>A4TDJ1_MYCGI</name>
<evidence type="ECO:0000256" key="1">
    <source>
        <dbReference type="SAM" id="Phobius"/>
    </source>
</evidence>